<gene>
    <name evidence="1" type="ORF">METZ01_LOCUS387290</name>
</gene>
<evidence type="ECO:0000313" key="1">
    <source>
        <dbReference type="EMBL" id="SVD34436.1"/>
    </source>
</evidence>
<name>A0A382UJI6_9ZZZZ</name>
<reference evidence="1" key="1">
    <citation type="submission" date="2018-05" db="EMBL/GenBank/DDBJ databases">
        <authorList>
            <person name="Lanie J.A."/>
            <person name="Ng W.-L."/>
            <person name="Kazmierczak K.M."/>
            <person name="Andrzejewski T.M."/>
            <person name="Davidsen T.M."/>
            <person name="Wayne K.J."/>
            <person name="Tettelin H."/>
            <person name="Glass J.I."/>
            <person name="Rusch D."/>
            <person name="Podicherti R."/>
            <person name="Tsui H.-C.T."/>
            <person name="Winkler M.E."/>
        </authorList>
    </citation>
    <scope>NUCLEOTIDE SEQUENCE</scope>
</reference>
<dbReference type="EMBL" id="UINC01144739">
    <property type="protein sequence ID" value="SVD34436.1"/>
    <property type="molecule type" value="Genomic_DNA"/>
</dbReference>
<sequence>WKRLEATTNFYPTYVDGNKDKVTPTAATFTTQFQTVIPRYNLSMTETRNEGTGPTFLETEYQPTSLRPKTVKKSKEHVSYKSEPIFKLPRHKKKKIRTDFWK</sequence>
<organism evidence="1">
    <name type="scientific">marine metagenome</name>
    <dbReference type="NCBI Taxonomy" id="408172"/>
    <lineage>
        <taxon>unclassified sequences</taxon>
        <taxon>metagenomes</taxon>
        <taxon>ecological metagenomes</taxon>
    </lineage>
</organism>
<proteinExistence type="predicted"/>
<accession>A0A382UJI6</accession>
<protein>
    <submittedName>
        <fullName evidence="1">Uncharacterized protein</fullName>
    </submittedName>
</protein>
<feature type="non-terminal residue" evidence="1">
    <location>
        <position position="1"/>
    </location>
</feature>
<dbReference type="AlphaFoldDB" id="A0A382UJI6"/>